<proteinExistence type="predicted"/>
<accession>A0AAD4Q6Y8</accession>
<sequence>MEAWCWDICHGADGGWTLGMCSSLMNRREWNPGALDPTESFVQCVGDSMNLKSSDGHPASPQVTILGFEFQAPRPLPDGPRVVLHSASTTYKRCMIDFLSLIPQTTPSLVSGYLWGIWPRRAITHSFHAVLPLRGGVFGPPYVDIETAFFLPEVSPPNVYDTLIHVGVHKLLITGYFDNRCVRNPNLRRDFPLIPWQGEIAVLFIGKQRAYVSRAPPRLLVHFAIARYMEVCIAHVEVGSPFPAYISLC</sequence>
<dbReference type="AlphaFoldDB" id="A0AAD4Q6Y8"/>
<gene>
    <name evidence="1" type="ORF">EDB92DRAFT_1823612</name>
</gene>
<name>A0AAD4Q6Y8_9AGAM</name>
<dbReference type="Proteomes" id="UP001201163">
    <property type="component" value="Unassembled WGS sequence"/>
</dbReference>
<evidence type="ECO:0000313" key="2">
    <source>
        <dbReference type="Proteomes" id="UP001201163"/>
    </source>
</evidence>
<dbReference type="EMBL" id="JAKELL010000528">
    <property type="protein sequence ID" value="KAH8976614.1"/>
    <property type="molecule type" value="Genomic_DNA"/>
</dbReference>
<reference evidence="1" key="1">
    <citation type="submission" date="2022-01" db="EMBL/GenBank/DDBJ databases">
        <title>Comparative genomics reveals a dynamic genome evolution in the ectomycorrhizal milk-cap (Lactarius) mushrooms.</title>
        <authorList>
            <consortium name="DOE Joint Genome Institute"/>
            <person name="Lebreton A."/>
            <person name="Tang N."/>
            <person name="Kuo A."/>
            <person name="LaButti K."/>
            <person name="Drula E."/>
            <person name="Barry K."/>
            <person name="Clum A."/>
            <person name="Lipzen A."/>
            <person name="Mousain D."/>
            <person name="Ng V."/>
            <person name="Wang R."/>
            <person name="Wang X."/>
            <person name="Dai Y."/>
            <person name="Henrissat B."/>
            <person name="Grigoriev I.V."/>
            <person name="Guerin-Laguette A."/>
            <person name="Yu F."/>
            <person name="Martin F.M."/>
        </authorList>
    </citation>
    <scope>NUCLEOTIDE SEQUENCE</scope>
    <source>
        <strain evidence="1">QP</strain>
    </source>
</reference>
<organism evidence="1 2">
    <name type="scientific">Lactarius akahatsu</name>
    <dbReference type="NCBI Taxonomy" id="416441"/>
    <lineage>
        <taxon>Eukaryota</taxon>
        <taxon>Fungi</taxon>
        <taxon>Dikarya</taxon>
        <taxon>Basidiomycota</taxon>
        <taxon>Agaricomycotina</taxon>
        <taxon>Agaricomycetes</taxon>
        <taxon>Russulales</taxon>
        <taxon>Russulaceae</taxon>
        <taxon>Lactarius</taxon>
    </lineage>
</organism>
<keyword evidence="2" id="KW-1185">Reference proteome</keyword>
<comment type="caution">
    <text evidence="1">The sequence shown here is derived from an EMBL/GenBank/DDBJ whole genome shotgun (WGS) entry which is preliminary data.</text>
</comment>
<evidence type="ECO:0000313" key="1">
    <source>
        <dbReference type="EMBL" id="KAH8976614.1"/>
    </source>
</evidence>
<protein>
    <submittedName>
        <fullName evidence="1">Uncharacterized protein</fullName>
    </submittedName>
</protein>